<gene>
    <name evidence="2" type="ORF">EHS25_005316</name>
</gene>
<accession>A0A427XZ17</accession>
<keyword evidence="3" id="KW-1185">Reference proteome</keyword>
<feature type="region of interest" description="Disordered" evidence="1">
    <location>
        <begin position="225"/>
        <end position="248"/>
    </location>
</feature>
<comment type="caution">
    <text evidence="2">The sequence shown here is derived from an EMBL/GenBank/DDBJ whole genome shotgun (WGS) entry which is preliminary data.</text>
</comment>
<organism evidence="2 3">
    <name type="scientific">Saitozyma podzolica</name>
    <dbReference type="NCBI Taxonomy" id="1890683"/>
    <lineage>
        <taxon>Eukaryota</taxon>
        <taxon>Fungi</taxon>
        <taxon>Dikarya</taxon>
        <taxon>Basidiomycota</taxon>
        <taxon>Agaricomycotina</taxon>
        <taxon>Tremellomycetes</taxon>
        <taxon>Tremellales</taxon>
        <taxon>Trimorphomycetaceae</taxon>
        <taxon>Saitozyma</taxon>
    </lineage>
</organism>
<dbReference type="EMBL" id="RSCD01000022">
    <property type="protein sequence ID" value="RSH84071.1"/>
    <property type="molecule type" value="Genomic_DNA"/>
</dbReference>
<evidence type="ECO:0000256" key="1">
    <source>
        <dbReference type="SAM" id="MobiDB-lite"/>
    </source>
</evidence>
<feature type="region of interest" description="Disordered" evidence="1">
    <location>
        <begin position="161"/>
        <end position="204"/>
    </location>
</feature>
<proteinExistence type="predicted"/>
<feature type="compositionally biased region" description="Low complexity" evidence="1">
    <location>
        <begin position="194"/>
        <end position="204"/>
    </location>
</feature>
<feature type="region of interest" description="Disordered" evidence="1">
    <location>
        <begin position="579"/>
        <end position="607"/>
    </location>
</feature>
<evidence type="ECO:0000313" key="3">
    <source>
        <dbReference type="Proteomes" id="UP000279259"/>
    </source>
</evidence>
<dbReference type="Proteomes" id="UP000279259">
    <property type="component" value="Unassembled WGS sequence"/>
</dbReference>
<protein>
    <recommendedName>
        <fullName evidence="4">Arrestin-like N-terminal domain-containing protein</fullName>
    </recommendedName>
</protein>
<name>A0A427XZ17_9TREE</name>
<reference evidence="2 3" key="1">
    <citation type="submission" date="2018-11" db="EMBL/GenBank/DDBJ databases">
        <title>Genome sequence of Saitozyma podzolica DSM 27192.</title>
        <authorList>
            <person name="Aliyu H."/>
            <person name="Gorte O."/>
            <person name="Ochsenreither K."/>
        </authorList>
    </citation>
    <scope>NUCLEOTIDE SEQUENCE [LARGE SCALE GENOMIC DNA]</scope>
    <source>
        <strain evidence="2 3">DSM 27192</strain>
    </source>
</reference>
<dbReference type="AlphaFoldDB" id="A0A427XZ17"/>
<feature type="compositionally biased region" description="Low complexity" evidence="1">
    <location>
        <begin position="161"/>
        <end position="186"/>
    </location>
</feature>
<sequence>MSVLRLLSPVRAMTGSTSSSPSRRNASKEDDVRLTLRVEGYGTVFMPPPDDPLWPAAISDRPRDDHLLRGELDVYIPPGGWEEDVIFERKCEVLSGSSDGMWLDEGVQRFEFTLILPSTLASHDWHSNGKLVHDLFAELDGLPEPSSPSIFGFRSRASRASFSSNRGSMTPGRLTPATSASRSRSPSPSPLPSPSSLSAPSSPLMSPMLSATASLSMVRQEAMLPQAPSYEESEAVARGNGKQVDDGWIRGSYSTKRNIMVMHNPNPHGAHSDLDERQRGYAPGVGVYDLKIFSDVFTIGGFIHARLTLPDLSPKTTIFNWRLILSQTHTIQSPRDDPEAVEPISSTRYFPIIERGKRPAKDVRNPGLEHEAMWRGVESGGTDEGSFFKIEGNGVMPKDDRGRPSTLPGIITPIKVSHSLIYEIYFSVWGETDKGEPMSKPGPGGLRFMKVQRPIAVPSCALIPPVLNLPQYSCDAPAAQCPRCKRFPGEEFCKACPPTLPAHPEHKHVEKLSPELLSQITAPQPGDSFESDLCISCRNEGGVSPTARGYWDLCACGVGIENIEARMKMFTLEGVEPDYRNEAVQRQKEEAERGRPRMRSPERGGRA</sequence>
<dbReference type="OrthoDB" id="2586454at2759"/>
<evidence type="ECO:0008006" key="4">
    <source>
        <dbReference type="Google" id="ProtNLM"/>
    </source>
</evidence>
<evidence type="ECO:0000313" key="2">
    <source>
        <dbReference type="EMBL" id="RSH84071.1"/>
    </source>
</evidence>
<feature type="region of interest" description="Disordered" evidence="1">
    <location>
        <begin position="11"/>
        <end position="30"/>
    </location>
</feature>